<dbReference type="GO" id="GO:0051604">
    <property type="term" value="P:protein maturation"/>
    <property type="evidence" value="ECO:0007669"/>
    <property type="project" value="TreeGrafter"/>
</dbReference>
<name>A0A7M3MGE2_9BACT</name>
<gene>
    <name evidence="2" type="ORF">DPQ33_06465</name>
</gene>
<keyword evidence="3" id="KW-1185">Reference proteome</keyword>
<dbReference type="Proteomes" id="UP000448292">
    <property type="component" value="Unassembled WGS sequence"/>
</dbReference>
<accession>A0A7M3MGE2</accession>
<dbReference type="InterPro" id="IPR001109">
    <property type="entry name" value="Hydrogenase_HupF/HypC"/>
</dbReference>
<reference evidence="2 3" key="1">
    <citation type="submission" date="2018-06" db="EMBL/GenBank/DDBJ databases">
        <title>Complete genome of Desulfovibrio indonesiensis P37SLT.</title>
        <authorList>
            <person name="Crispim J.S."/>
            <person name="Vidigal P.M.P."/>
            <person name="Silva L.C.F."/>
            <person name="Laguardia C.N."/>
            <person name="Araujo L.C."/>
            <person name="Dias R.S."/>
            <person name="Sousa M.P."/>
            <person name="Paula S.O."/>
            <person name="Silva C."/>
        </authorList>
    </citation>
    <scope>NUCLEOTIDE SEQUENCE [LARGE SCALE GENOMIC DNA]</scope>
    <source>
        <strain evidence="2 3">P37SLT</strain>
    </source>
</reference>
<comment type="similarity">
    <text evidence="1">Belongs to the HupF/HypC family.</text>
</comment>
<evidence type="ECO:0000313" key="3">
    <source>
        <dbReference type="Proteomes" id="UP000448292"/>
    </source>
</evidence>
<dbReference type="AlphaFoldDB" id="A0A7M3MGE2"/>
<dbReference type="InterPro" id="IPR019812">
    <property type="entry name" value="Hydgase_assmbl_chp_CS"/>
</dbReference>
<dbReference type="GO" id="GO:1902670">
    <property type="term" value="F:carbon dioxide binding"/>
    <property type="evidence" value="ECO:0007669"/>
    <property type="project" value="TreeGrafter"/>
</dbReference>
<dbReference type="PANTHER" id="PTHR35177">
    <property type="entry name" value="HYDROGENASE MATURATION FACTOR HYBG"/>
    <property type="match status" value="1"/>
</dbReference>
<dbReference type="PANTHER" id="PTHR35177:SF2">
    <property type="entry name" value="HYDROGENASE MATURATION FACTOR HYBG"/>
    <property type="match status" value="1"/>
</dbReference>
<dbReference type="EMBL" id="QMIE01000004">
    <property type="protein sequence ID" value="TVM18388.1"/>
    <property type="molecule type" value="Genomic_DNA"/>
</dbReference>
<evidence type="ECO:0000313" key="2">
    <source>
        <dbReference type="EMBL" id="TVM18388.1"/>
    </source>
</evidence>
<protein>
    <submittedName>
        <fullName evidence="2">HypC/HybG/HupF family hydrogenase formation chaperone</fullName>
    </submittedName>
</protein>
<evidence type="ECO:0000256" key="1">
    <source>
        <dbReference type="ARBA" id="ARBA00006018"/>
    </source>
</evidence>
<dbReference type="PRINTS" id="PR00445">
    <property type="entry name" value="HUPFHYPC"/>
</dbReference>
<comment type="caution">
    <text evidence="2">The sequence shown here is derived from an EMBL/GenBank/DDBJ whole genome shotgun (WGS) entry which is preliminary data.</text>
</comment>
<organism evidence="2 3">
    <name type="scientific">Oceanidesulfovibrio indonesiensis</name>
    <dbReference type="NCBI Taxonomy" id="54767"/>
    <lineage>
        <taxon>Bacteria</taxon>
        <taxon>Pseudomonadati</taxon>
        <taxon>Thermodesulfobacteriota</taxon>
        <taxon>Desulfovibrionia</taxon>
        <taxon>Desulfovibrionales</taxon>
        <taxon>Desulfovibrionaceae</taxon>
        <taxon>Oceanidesulfovibrio</taxon>
    </lineage>
</organism>
<proteinExistence type="inferred from homology"/>
<dbReference type="Gene3D" id="2.30.30.140">
    <property type="match status" value="1"/>
</dbReference>
<dbReference type="SUPFAM" id="SSF159127">
    <property type="entry name" value="HupF/HypC-like"/>
    <property type="match status" value="1"/>
</dbReference>
<dbReference type="PROSITE" id="PS01097">
    <property type="entry name" value="HUPF_HYPC"/>
    <property type="match status" value="1"/>
</dbReference>
<dbReference type="GO" id="GO:0005506">
    <property type="term" value="F:iron ion binding"/>
    <property type="evidence" value="ECO:0007669"/>
    <property type="project" value="TreeGrafter"/>
</dbReference>
<dbReference type="RefSeq" id="WP_144302392.1">
    <property type="nucleotide sequence ID" value="NZ_QMIE01000004.1"/>
</dbReference>
<sequence>MCLAIPAKIEDIQEGVANCRIGNSETFIKVSLMLMDGEVQPGDYLIVHAGFAIRKLDEQEALETLQILRDMVEVQSGEKAGF</sequence>
<dbReference type="Pfam" id="PF01455">
    <property type="entry name" value="HupF_HypC"/>
    <property type="match status" value="1"/>
</dbReference>
<dbReference type="NCBIfam" id="TIGR00074">
    <property type="entry name" value="hypC_hupF"/>
    <property type="match status" value="1"/>
</dbReference>
<dbReference type="OrthoDB" id="9806017at2"/>